<evidence type="ECO:0000313" key="1">
    <source>
        <dbReference type="EMBL" id="MCC2126539.1"/>
    </source>
</evidence>
<evidence type="ECO:0000313" key="2">
    <source>
        <dbReference type="Proteomes" id="UP001198220"/>
    </source>
</evidence>
<keyword evidence="2" id="KW-1185">Reference proteome</keyword>
<dbReference type="EMBL" id="JAJEPS010000009">
    <property type="protein sequence ID" value="MCC2126539.1"/>
    <property type="molecule type" value="Genomic_DNA"/>
</dbReference>
<proteinExistence type="predicted"/>
<dbReference type="RefSeq" id="WP_215684900.1">
    <property type="nucleotide sequence ID" value="NZ_JAJEPS010000009.1"/>
</dbReference>
<reference evidence="1 2" key="1">
    <citation type="submission" date="2021-10" db="EMBL/GenBank/DDBJ databases">
        <title>Anaerobic single-cell dispensing facilitates the cultivation of human gut bacteria.</title>
        <authorList>
            <person name="Afrizal A."/>
        </authorList>
    </citation>
    <scope>NUCLEOTIDE SEQUENCE [LARGE SCALE GENOMIC DNA]</scope>
    <source>
        <strain evidence="1 2">CLA-AA-H276</strain>
    </source>
</reference>
<accession>A0AAE3A8G5</accession>
<name>A0AAE3A8G5_9FIRM</name>
<protein>
    <submittedName>
        <fullName evidence="1">Uncharacterized protein</fullName>
    </submittedName>
</protein>
<sequence length="129" mass="14766">MKKVDFNKLQAGDLVEVPRTQFAPMRSGWNGWLFSEAVVIRKGVGRKSKRNVVVVEMRTPAGKNSYGTIEATFYAENVFTTPAAKNARNILKKYGIEDAESFYKFIERDDVTGCDWIRFLIEKGFLFNE</sequence>
<dbReference type="Proteomes" id="UP001198220">
    <property type="component" value="Unassembled WGS sequence"/>
</dbReference>
<comment type="caution">
    <text evidence="1">The sequence shown here is derived from an EMBL/GenBank/DDBJ whole genome shotgun (WGS) entry which is preliminary data.</text>
</comment>
<gene>
    <name evidence="1" type="ORF">LKD36_10125</name>
</gene>
<dbReference type="AlphaFoldDB" id="A0AAE3A8G5"/>
<organism evidence="1 2">
    <name type="scientific">Hominiventricola filiformis</name>
    <dbReference type="NCBI Taxonomy" id="2885352"/>
    <lineage>
        <taxon>Bacteria</taxon>
        <taxon>Bacillati</taxon>
        <taxon>Bacillota</taxon>
        <taxon>Clostridia</taxon>
        <taxon>Lachnospirales</taxon>
        <taxon>Lachnospiraceae</taxon>
        <taxon>Hominiventricola</taxon>
    </lineage>
</organism>